<sequence length="179" mass="19829">MLAQQDSMAFRKCVQVLLRSSLAPLCHPGSTRTHPRFLHTVLRLCSQSQPNGSSGSKVLVHFVNQSGVKSSVFVTEGETLLDVVIKKNLDISGFGACEGTLACSTCHLIFEESVYDKLEPVVDDEVDMLDLAYGLTKTSRLGCQVTVERWMDGMTVHVPQEIKDQRGKQEAELMHVFCE</sequence>
<evidence type="ECO:0000256" key="6">
    <source>
        <dbReference type="ARBA" id="ARBA00022982"/>
    </source>
</evidence>
<dbReference type="FunFam" id="3.10.20.30:FF:000013">
    <property type="entry name" value="Adrenodoxin, mitochondrial"/>
    <property type="match status" value="1"/>
</dbReference>
<evidence type="ECO:0000313" key="14">
    <source>
        <dbReference type="Proteomes" id="UP000694427"/>
    </source>
</evidence>
<dbReference type="InterPro" id="IPR012675">
    <property type="entry name" value="Beta-grasp_dom_sf"/>
</dbReference>
<evidence type="ECO:0000259" key="11">
    <source>
        <dbReference type="PROSITE" id="PS51085"/>
    </source>
</evidence>
<dbReference type="GO" id="GO:0051537">
    <property type="term" value="F:2 iron, 2 sulfur cluster binding"/>
    <property type="evidence" value="ECO:0007669"/>
    <property type="project" value="UniProtKB-KW"/>
</dbReference>
<dbReference type="PROSITE" id="PS51085">
    <property type="entry name" value="2FE2S_FER_2"/>
    <property type="match status" value="1"/>
</dbReference>
<keyword evidence="6" id="KW-0249">Electron transport</keyword>
<feature type="domain" description="2Fe-2S ferredoxin-type" evidence="11">
    <location>
        <begin position="58"/>
        <end position="162"/>
    </location>
</feature>
<dbReference type="PANTHER" id="PTHR23426">
    <property type="entry name" value="FERREDOXIN/ADRENODOXIN"/>
    <property type="match status" value="1"/>
</dbReference>
<gene>
    <name evidence="13" type="primary">fdx1b</name>
</gene>
<comment type="cofactor">
    <cofactor evidence="10">
        <name>[2Fe-2S] cluster</name>
        <dbReference type="ChEBI" id="CHEBI:190135"/>
    </cofactor>
</comment>
<dbReference type="SUPFAM" id="SSF54292">
    <property type="entry name" value="2Fe-2S ferredoxin-like"/>
    <property type="match status" value="1"/>
</dbReference>
<dbReference type="PROSITE" id="PS00814">
    <property type="entry name" value="ADX"/>
    <property type="match status" value="1"/>
</dbReference>
<keyword evidence="3" id="KW-0813">Transport</keyword>
<evidence type="ECO:0000256" key="1">
    <source>
        <dbReference type="ARBA" id="ARBA00004305"/>
    </source>
</evidence>
<dbReference type="Ensembl" id="ENSCCRT00020123241.1">
    <property type="protein sequence ID" value="ENSCCRP00020112920.1"/>
    <property type="gene ID" value="ENSCCRG00020051183.1"/>
</dbReference>
<dbReference type="Ensembl" id="ENSCCRT00015061857.1">
    <property type="protein sequence ID" value="ENSCCRP00015059896.1"/>
    <property type="gene ID" value="ENSCCRG00015024536.1"/>
</dbReference>
<keyword evidence="5" id="KW-0479">Metal-binding</keyword>
<keyword evidence="8" id="KW-0411">Iron-sulfur</keyword>
<proteinExistence type="inferred from homology"/>
<name>A0A8C1W2L8_CYPCA</name>
<dbReference type="PRINTS" id="PR00355">
    <property type="entry name" value="ADRENODOXIN"/>
</dbReference>
<dbReference type="InterPro" id="IPR018298">
    <property type="entry name" value="Adrenodoxin_Fe-S_BS"/>
</dbReference>
<evidence type="ECO:0000313" key="13">
    <source>
        <dbReference type="Ensembl" id="ENSCCRP00015059896.1"/>
    </source>
</evidence>
<evidence type="ECO:0000256" key="2">
    <source>
        <dbReference type="ARBA" id="ARBA00010914"/>
    </source>
</evidence>
<comment type="subcellular location">
    <subcellularLocation>
        <location evidence="1">Mitochondrion matrix</location>
    </subcellularLocation>
</comment>
<dbReference type="GO" id="GO:0009055">
    <property type="term" value="F:electron transfer activity"/>
    <property type="evidence" value="ECO:0007669"/>
    <property type="project" value="TreeGrafter"/>
</dbReference>
<organism evidence="13 15">
    <name type="scientific">Cyprinus carpio</name>
    <name type="common">Common carp</name>
    <dbReference type="NCBI Taxonomy" id="7962"/>
    <lineage>
        <taxon>Eukaryota</taxon>
        <taxon>Metazoa</taxon>
        <taxon>Chordata</taxon>
        <taxon>Craniata</taxon>
        <taxon>Vertebrata</taxon>
        <taxon>Euteleostomi</taxon>
        <taxon>Actinopterygii</taxon>
        <taxon>Neopterygii</taxon>
        <taxon>Teleostei</taxon>
        <taxon>Ostariophysi</taxon>
        <taxon>Cypriniformes</taxon>
        <taxon>Cyprinidae</taxon>
        <taxon>Cyprininae</taxon>
        <taxon>Cyprinus</taxon>
    </lineage>
</organism>
<dbReference type="InterPro" id="IPR001055">
    <property type="entry name" value="Adrenodoxin-like"/>
</dbReference>
<keyword evidence="9" id="KW-0496">Mitochondrion</keyword>
<evidence type="ECO:0000313" key="12">
    <source>
        <dbReference type="Ensembl" id="ENSCCRP00010075447.1"/>
    </source>
</evidence>
<keyword evidence="7" id="KW-0408">Iron</keyword>
<protein>
    <submittedName>
        <fullName evidence="13">Adrenodoxin-like</fullName>
    </submittedName>
    <submittedName>
        <fullName evidence="12">Ferredoxin 1b</fullName>
    </submittedName>
</protein>
<dbReference type="AlphaFoldDB" id="A0A8C1W2L8"/>
<accession>A0A8C1W2L8</accession>
<dbReference type="InterPro" id="IPR036010">
    <property type="entry name" value="2Fe-2S_ferredoxin-like_sf"/>
</dbReference>
<evidence type="ECO:0000256" key="4">
    <source>
        <dbReference type="ARBA" id="ARBA00022714"/>
    </source>
</evidence>
<evidence type="ECO:0000256" key="10">
    <source>
        <dbReference type="ARBA" id="ARBA00034078"/>
    </source>
</evidence>
<evidence type="ECO:0000256" key="7">
    <source>
        <dbReference type="ARBA" id="ARBA00023004"/>
    </source>
</evidence>
<dbReference type="Ensembl" id="ENSCCRT00010083602.1">
    <property type="protein sequence ID" value="ENSCCRP00010075447.1"/>
    <property type="gene ID" value="ENSCCRG00010032906.1"/>
</dbReference>
<dbReference type="Proteomes" id="UP000694701">
    <property type="component" value="Unplaced"/>
</dbReference>
<dbReference type="GO" id="GO:0046872">
    <property type="term" value="F:metal ion binding"/>
    <property type="evidence" value="ECO:0007669"/>
    <property type="project" value="UniProtKB-KW"/>
</dbReference>
<dbReference type="Pfam" id="PF00111">
    <property type="entry name" value="Fer2"/>
    <property type="match status" value="1"/>
</dbReference>
<dbReference type="GO" id="GO:0005759">
    <property type="term" value="C:mitochondrial matrix"/>
    <property type="evidence" value="ECO:0007669"/>
    <property type="project" value="UniProtKB-SubCell"/>
</dbReference>
<comment type="similarity">
    <text evidence="2">Belongs to the adrenodoxin/putidaredoxin family.</text>
</comment>
<dbReference type="PANTHER" id="PTHR23426:SF73">
    <property type="entry name" value="FERREDOXIN 1B"/>
    <property type="match status" value="1"/>
</dbReference>
<dbReference type="Gene3D" id="3.10.20.30">
    <property type="match status" value="1"/>
</dbReference>
<evidence type="ECO:0000256" key="3">
    <source>
        <dbReference type="ARBA" id="ARBA00022448"/>
    </source>
</evidence>
<keyword evidence="4" id="KW-0001">2Fe-2S</keyword>
<dbReference type="Proteomes" id="UP000694700">
    <property type="component" value="Unplaced"/>
</dbReference>
<dbReference type="CDD" id="cd00207">
    <property type="entry name" value="fer2"/>
    <property type="match status" value="1"/>
</dbReference>
<keyword evidence="14" id="KW-1185">Reference proteome</keyword>
<evidence type="ECO:0000313" key="15">
    <source>
        <dbReference type="Proteomes" id="UP000694700"/>
    </source>
</evidence>
<evidence type="ECO:0000256" key="5">
    <source>
        <dbReference type="ARBA" id="ARBA00022723"/>
    </source>
</evidence>
<dbReference type="Proteomes" id="UP000694427">
    <property type="component" value="Unplaced"/>
</dbReference>
<evidence type="ECO:0000256" key="9">
    <source>
        <dbReference type="ARBA" id="ARBA00023128"/>
    </source>
</evidence>
<evidence type="ECO:0000256" key="8">
    <source>
        <dbReference type="ARBA" id="ARBA00023014"/>
    </source>
</evidence>
<dbReference type="InterPro" id="IPR001041">
    <property type="entry name" value="2Fe-2S_ferredoxin-type"/>
</dbReference>
<dbReference type="GO" id="GO:0140647">
    <property type="term" value="P:P450-containing electron transport chain"/>
    <property type="evidence" value="ECO:0007669"/>
    <property type="project" value="InterPro"/>
</dbReference>
<reference evidence="13" key="1">
    <citation type="submission" date="2025-05" db="UniProtKB">
        <authorList>
            <consortium name="Ensembl"/>
        </authorList>
    </citation>
    <scope>IDENTIFICATION</scope>
</reference>